<evidence type="ECO:0000313" key="12">
    <source>
        <dbReference type="EnsemblMetazoa" id="CLYHEMP023272.1"/>
    </source>
</evidence>
<dbReference type="InterPro" id="IPR017452">
    <property type="entry name" value="GPCR_Rhodpsn_7TM"/>
</dbReference>
<reference evidence="12" key="1">
    <citation type="submission" date="2021-01" db="UniProtKB">
        <authorList>
            <consortium name="EnsemblMetazoa"/>
        </authorList>
    </citation>
    <scope>IDENTIFICATION</scope>
</reference>
<comment type="similarity">
    <text evidence="8">Belongs to the G-protein coupled receptor 1 family.</text>
</comment>
<keyword evidence="4 8" id="KW-0297">G-protein coupled receptor</keyword>
<feature type="domain" description="G-protein coupled receptors family 1 profile" evidence="11">
    <location>
        <begin position="26"/>
        <end position="277"/>
    </location>
</feature>
<dbReference type="CDD" id="cd00637">
    <property type="entry name" value="7tm_classA_rhodopsin-like"/>
    <property type="match status" value="1"/>
</dbReference>
<evidence type="ECO:0000259" key="11">
    <source>
        <dbReference type="PROSITE" id="PS50262"/>
    </source>
</evidence>
<feature type="transmembrane region" description="Helical" evidence="10">
    <location>
        <begin position="126"/>
        <end position="148"/>
    </location>
</feature>
<feature type="region of interest" description="Disordered" evidence="9">
    <location>
        <begin position="303"/>
        <end position="366"/>
    </location>
</feature>
<feature type="transmembrane region" description="Helical" evidence="10">
    <location>
        <begin position="85"/>
        <end position="105"/>
    </location>
</feature>
<evidence type="ECO:0000256" key="9">
    <source>
        <dbReference type="SAM" id="MobiDB-lite"/>
    </source>
</evidence>
<dbReference type="EnsemblMetazoa" id="CLYHEMT023272.1">
    <property type="protein sequence ID" value="CLYHEMP023272.1"/>
    <property type="gene ID" value="CLYHEMG023272"/>
</dbReference>
<organism evidence="12 13">
    <name type="scientific">Clytia hemisphaerica</name>
    <dbReference type="NCBI Taxonomy" id="252671"/>
    <lineage>
        <taxon>Eukaryota</taxon>
        <taxon>Metazoa</taxon>
        <taxon>Cnidaria</taxon>
        <taxon>Hydrozoa</taxon>
        <taxon>Hydroidolina</taxon>
        <taxon>Leptothecata</taxon>
        <taxon>Obeliida</taxon>
        <taxon>Clytiidae</taxon>
        <taxon>Clytia</taxon>
    </lineage>
</organism>
<protein>
    <recommendedName>
        <fullName evidence="11">G-protein coupled receptors family 1 profile domain-containing protein</fullName>
    </recommendedName>
</protein>
<keyword evidence="6 8" id="KW-0675">Receptor</keyword>
<dbReference type="Gene3D" id="1.20.1070.10">
    <property type="entry name" value="Rhodopsin 7-helix transmembrane proteins"/>
    <property type="match status" value="1"/>
</dbReference>
<dbReference type="SUPFAM" id="SSF81321">
    <property type="entry name" value="Family A G protein-coupled receptor-like"/>
    <property type="match status" value="1"/>
</dbReference>
<dbReference type="PANTHER" id="PTHR24240">
    <property type="entry name" value="OPSIN"/>
    <property type="match status" value="1"/>
</dbReference>
<feature type="compositionally biased region" description="Polar residues" evidence="9">
    <location>
        <begin position="303"/>
        <end position="319"/>
    </location>
</feature>
<evidence type="ECO:0000256" key="6">
    <source>
        <dbReference type="ARBA" id="ARBA00023170"/>
    </source>
</evidence>
<dbReference type="InterPro" id="IPR000276">
    <property type="entry name" value="GPCR_Rhodpsn"/>
</dbReference>
<dbReference type="InterPro" id="IPR050125">
    <property type="entry name" value="GPCR_opsins"/>
</dbReference>
<feature type="transmembrane region" description="Helical" evidence="10">
    <location>
        <begin position="258"/>
        <end position="280"/>
    </location>
</feature>
<dbReference type="PRINTS" id="PR00237">
    <property type="entry name" value="GPCRRHODOPSN"/>
</dbReference>
<evidence type="ECO:0000256" key="7">
    <source>
        <dbReference type="ARBA" id="ARBA00023224"/>
    </source>
</evidence>
<dbReference type="RefSeq" id="XP_066921371.1">
    <property type="nucleotide sequence ID" value="XM_067065270.1"/>
</dbReference>
<dbReference type="GO" id="GO:0016020">
    <property type="term" value="C:membrane"/>
    <property type="evidence" value="ECO:0007669"/>
    <property type="project" value="UniProtKB-SubCell"/>
</dbReference>
<comment type="subcellular location">
    <subcellularLocation>
        <location evidence="1">Membrane</location>
        <topology evidence="1">Multi-pass membrane protein</topology>
    </subcellularLocation>
</comment>
<feature type="transmembrane region" description="Helical" evidence="10">
    <location>
        <begin position="222"/>
        <end position="246"/>
    </location>
</feature>
<name>A0A7M5XJF0_9CNID</name>
<keyword evidence="2 8" id="KW-0812">Transmembrane</keyword>
<accession>A0A7M5XJF0</accession>
<dbReference type="AlphaFoldDB" id="A0A7M5XJF0"/>
<feature type="transmembrane region" description="Helical" evidence="10">
    <location>
        <begin position="13"/>
        <end position="34"/>
    </location>
</feature>
<keyword evidence="7 8" id="KW-0807">Transducer</keyword>
<evidence type="ECO:0000256" key="3">
    <source>
        <dbReference type="ARBA" id="ARBA00022989"/>
    </source>
</evidence>
<keyword evidence="13" id="KW-1185">Reference proteome</keyword>
<dbReference type="OrthoDB" id="6021576at2759"/>
<evidence type="ECO:0000256" key="10">
    <source>
        <dbReference type="SAM" id="Phobius"/>
    </source>
</evidence>
<evidence type="ECO:0000313" key="13">
    <source>
        <dbReference type="Proteomes" id="UP000594262"/>
    </source>
</evidence>
<dbReference type="PROSITE" id="PS50262">
    <property type="entry name" value="G_PROTEIN_RECEP_F1_2"/>
    <property type="match status" value="1"/>
</dbReference>
<evidence type="ECO:0000256" key="8">
    <source>
        <dbReference type="RuleBase" id="RU000688"/>
    </source>
</evidence>
<dbReference type="Proteomes" id="UP000594262">
    <property type="component" value="Unplaced"/>
</dbReference>
<evidence type="ECO:0000256" key="4">
    <source>
        <dbReference type="ARBA" id="ARBA00023040"/>
    </source>
</evidence>
<evidence type="ECO:0000256" key="1">
    <source>
        <dbReference type="ARBA" id="ARBA00004141"/>
    </source>
</evidence>
<feature type="transmembrane region" description="Helical" evidence="10">
    <location>
        <begin position="168"/>
        <end position="193"/>
    </location>
</feature>
<dbReference type="PROSITE" id="PS00237">
    <property type="entry name" value="G_PROTEIN_RECEP_F1_1"/>
    <property type="match status" value="1"/>
</dbReference>
<feature type="transmembrane region" description="Helical" evidence="10">
    <location>
        <begin position="46"/>
        <end position="65"/>
    </location>
</feature>
<proteinExistence type="inferred from homology"/>
<sequence length="366" mass="41181">MGEQDEVSVEVQITLYATIGAVSLVCNSLIFLVIGTNKDMRTKSNWLLISLATTDWLIIVTGIPIHLINLIKGGNQTHGMVCDLFGFLILVPFLVSNFNLTLIAVHRYVLVVRNKSYRKIFTDKRLFMSIALVWGIGILLSIPPLLGWGSFSYNANRAHCMIDWQKSLSYLIVLQLMAYPVPMATMCFCYYKILRHSYESSKRLASSGDKHRIAKKKREVRLSIMLLLVLLCFFLLFFPYAIMIIYEGQIGGTPSHTFSFISMLGAYSNSMVDFWIYAAMSTKFRQALKRLFYRIAGKLDLSPTATDSSSDAGHSTSTTKVKHQPVPTKPTEGAEQETSINLFLPRGKINPDSVEESCDRSCIDKP</sequence>
<dbReference type="GO" id="GO:0004930">
    <property type="term" value="F:G protein-coupled receptor activity"/>
    <property type="evidence" value="ECO:0007669"/>
    <property type="project" value="UniProtKB-KW"/>
</dbReference>
<dbReference type="Pfam" id="PF00001">
    <property type="entry name" value="7tm_1"/>
    <property type="match status" value="1"/>
</dbReference>
<keyword evidence="3 10" id="KW-1133">Transmembrane helix</keyword>
<dbReference type="GeneID" id="136808728"/>
<feature type="compositionally biased region" description="Basic and acidic residues" evidence="9">
    <location>
        <begin position="357"/>
        <end position="366"/>
    </location>
</feature>
<evidence type="ECO:0000256" key="5">
    <source>
        <dbReference type="ARBA" id="ARBA00023136"/>
    </source>
</evidence>
<keyword evidence="5 10" id="KW-0472">Membrane</keyword>
<evidence type="ECO:0000256" key="2">
    <source>
        <dbReference type="ARBA" id="ARBA00022692"/>
    </source>
</evidence>